<dbReference type="GO" id="GO:0005524">
    <property type="term" value="F:ATP binding"/>
    <property type="evidence" value="ECO:0007669"/>
    <property type="project" value="UniProtKB-KW"/>
</dbReference>
<dbReference type="InterPro" id="IPR038005">
    <property type="entry name" value="RX-like_CC"/>
</dbReference>
<dbReference type="Proteomes" id="UP000325577">
    <property type="component" value="Linkage Group LG0"/>
</dbReference>
<evidence type="ECO:0000259" key="8">
    <source>
        <dbReference type="Pfam" id="PF23559"/>
    </source>
</evidence>
<evidence type="ECO:0000313" key="10">
    <source>
        <dbReference type="EMBL" id="KAA8548839.1"/>
    </source>
</evidence>
<organism evidence="10 11">
    <name type="scientific">Nyssa sinensis</name>
    <dbReference type="NCBI Taxonomy" id="561372"/>
    <lineage>
        <taxon>Eukaryota</taxon>
        <taxon>Viridiplantae</taxon>
        <taxon>Streptophyta</taxon>
        <taxon>Embryophyta</taxon>
        <taxon>Tracheophyta</taxon>
        <taxon>Spermatophyta</taxon>
        <taxon>Magnoliopsida</taxon>
        <taxon>eudicotyledons</taxon>
        <taxon>Gunneridae</taxon>
        <taxon>Pentapetalae</taxon>
        <taxon>asterids</taxon>
        <taxon>Cornales</taxon>
        <taxon>Nyssaceae</taxon>
        <taxon>Nyssa</taxon>
    </lineage>
</organism>
<feature type="domain" description="NB-ARC" evidence="6">
    <location>
        <begin position="170"/>
        <end position="345"/>
    </location>
</feature>
<accession>A0A5J5C0T3</accession>
<dbReference type="Gene3D" id="1.20.5.4130">
    <property type="match status" value="1"/>
</dbReference>
<evidence type="ECO:0000256" key="5">
    <source>
        <dbReference type="ARBA" id="ARBA00022840"/>
    </source>
</evidence>
<dbReference type="InterPro" id="IPR055414">
    <property type="entry name" value="LRR_R13L4/SHOC2-like"/>
</dbReference>
<dbReference type="Gene3D" id="3.40.50.300">
    <property type="entry name" value="P-loop containing nucleotide triphosphate hydrolases"/>
    <property type="match status" value="1"/>
</dbReference>
<feature type="domain" description="Disease resistance N-terminal" evidence="7">
    <location>
        <begin position="6"/>
        <end position="90"/>
    </location>
</feature>
<dbReference type="Pfam" id="PF23559">
    <property type="entry name" value="WHD_DRP"/>
    <property type="match status" value="1"/>
</dbReference>
<feature type="domain" description="Disease resistance R13L4/SHOC-2-like LRR" evidence="9">
    <location>
        <begin position="518"/>
        <end position="790"/>
    </location>
</feature>
<dbReference type="PRINTS" id="PR00364">
    <property type="entry name" value="DISEASERSIST"/>
</dbReference>
<dbReference type="InterPro" id="IPR058922">
    <property type="entry name" value="WHD_DRP"/>
</dbReference>
<evidence type="ECO:0000259" key="7">
    <source>
        <dbReference type="Pfam" id="PF18052"/>
    </source>
</evidence>
<sequence>MADCGVSLVLDRIDDLLTNEAKYVRYEEVVQAQAELRRIQCFLIDADADIIQDGSRAIKEFVDIMRDIAYDLENVVETFVCKVKSSRRRRSGSILNILPRFSLILNERIALHQLQSEIETFKKKISSLTSSLQTLGIKAITLEGEGSSSGDELRRSHSPVVEEDFVGLTRNVDDLVEKLVTGDKNLRVVSIVGMGGVGKTTLAQKVYQHTDVQRYFDCFAWVRVSDYDRPKKYYKDVLAEILIKLISSEREQKQIVNVGEDLVYRLQDLQRWKKCLVILDDVWTTDLLDGLRPAFPNTRTRTKILITTRREDVAFYMDPHGLIYHHELLSQAESRELLQKKTFPDSEVPKIFVVPFMKMLETSRGLPLAIIVLGGILSRKETLREWNMLANFPIYSEIKARKLYHLWMAEGIISDKDAVGSETMIDVAERYLGELAQRCLVQVLVKKHSRTRRFKSCQLHDLMRELCLEKATEENFLQVIDNFSREDYSSTRKIRRLAIYYDDEIQTHLLLRKKIARHVRSVLYFPRSSWSYWNKRLDFSDLKLLRILELEGFDFVEEDIPKAIGKLALLRYLSLRDCRIKKLPSSIGSLRCLLILDLRVRHVDSMYMPNVLREMENLRHLYLPTFTTGLNNLQLDGLSKLETLVNFDCSIFDVKDLFKLRNLRLLKATLSGNATAIKDLVEGITPENRLLSLSLGIHDCSFCSEEDLTLLRKLLGCSQLYKLEISGQISALPEDRHFCQNLTKLTLCLSKLEDDPMPIVEKLSLRKLTLSVDAFLGKEMVCSAGGFSSAR</sequence>
<dbReference type="GO" id="GO:0098542">
    <property type="term" value="P:defense response to other organism"/>
    <property type="evidence" value="ECO:0007669"/>
    <property type="project" value="TreeGrafter"/>
</dbReference>
<dbReference type="SUPFAM" id="SSF52540">
    <property type="entry name" value="P-loop containing nucleoside triphosphate hydrolases"/>
    <property type="match status" value="1"/>
</dbReference>
<dbReference type="GO" id="GO:0043531">
    <property type="term" value="F:ADP binding"/>
    <property type="evidence" value="ECO:0007669"/>
    <property type="project" value="InterPro"/>
</dbReference>
<protein>
    <recommendedName>
        <fullName evidence="12">NB-ARC domain-containing protein</fullName>
    </recommendedName>
</protein>
<dbReference type="AlphaFoldDB" id="A0A5J5C0T3"/>
<dbReference type="FunFam" id="3.40.50.300:FF:001091">
    <property type="entry name" value="Probable disease resistance protein At1g61300"/>
    <property type="match status" value="1"/>
</dbReference>
<dbReference type="InterPro" id="IPR032675">
    <property type="entry name" value="LRR_dom_sf"/>
</dbReference>
<dbReference type="InterPro" id="IPR036388">
    <property type="entry name" value="WH-like_DNA-bd_sf"/>
</dbReference>
<dbReference type="EMBL" id="CM018031">
    <property type="protein sequence ID" value="KAA8548839.1"/>
    <property type="molecule type" value="Genomic_DNA"/>
</dbReference>
<evidence type="ECO:0008006" key="12">
    <source>
        <dbReference type="Google" id="ProtNLM"/>
    </source>
</evidence>
<dbReference type="Pfam" id="PF23598">
    <property type="entry name" value="LRR_14"/>
    <property type="match status" value="1"/>
</dbReference>
<comment type="similarity">
    <text evidence="1">Belongs to the disease resistance NB-LRR family.</text>
</comment>
<evidence type="ECO:0000259" key="6">
    <source>
        <dbReference type="Pfam" id="PF00931"/>
    </source>
</evidence>
<evidence type="ECO:0000256" key="2">
    <source>
        <dbReference type="ARBA" id="ARBA00022737"/>
    </source>
</evidence>
<evidence type="ECO:0000256" key="3">
    <source>
        <dbReference type="ARBA" id="ARBA00022741"/>
    </source>
</evidence>
<gene>
    <name evidence="10" type="ORF">F0562_000523</name>
</gene>
<keyword evidence="2" id="KW-0677">Repeat</keyword>
<evidence type="ECO:0000313" key="11">
    <source>
        <dbReference type="Proteomes" id="UP000325577"/>
    </source>
</evidence>
<dbReference type="OrthoDB" id="6161812at2759"/>
<dbReference type="Gene3D" id="1.10.10.10">
    <property type="entry name" value="Winged helix-like DNA-binding domain superfamily/Winged helix DNA-binding domain"/>
    <property type="match status" value="1"/>
</dbReference>
<keyword evidence="3" id="KW-0547">Nucleotide-binding</keyword>
<dbReference type="Gene3D" id="3.80.10.10">
    <property type="entry name" value="Ribonuclease Inhibitor"/>
    <property type="match status" value="1"/>
</dbReference>
<evidence type="ECO:0000259" key="9">
    <source>
        <dbReference type="Pfam" id="PF23598"/>
    </source>
</evidence>
<keyword evidence="4" id="KW-0611">Plant defense</keyword>
<name>A0A5J5C0T3_9ASTE</name>
<dbReference type="InterPro" id="IPR002182">
    <property type="entry name" value="NB-ARC"/>
</dbReference>
<dbReference type="InterPro" id="IPR041118">
    <property type="entry name" value="Rx_N"/>
</dbReference>
<dbReference type="Pfam" id="PF00931">
    <property type="entry name" value="NB-ARC"/>
    <property type="match status" value="1"/>
</dbReference>
<dbReference type="Pfam" id="PF18052">
    <property type="entry name" value="Rx_N"/>
    <property type="match status" value="1"/>
</dbReference>
<evidence type="ECO:0000256" key="4">
    <source>
        <dbReference type="ARBA" id="ARBA00022821"/>
    </source>
</evidence>
<dbReference type="InterPro" id="IPR027417">
    <property type="entry name" value="P-loop_NTPase"/>
</dbReference>
<dbReference type="InterPro" id="IPR044974">
    <property type="entry name" value="Disease_R_plants"/>
</dbReference>
<evidence type="ECO:0000256" key="1">
    <source>
        <dbReference type="ARBA" id="ARBA00008894"/>
    </source>
</evidence>
<proteinExistence type="inferred from homology"/>
<keyword evidence="5" id="KW-0067">ATP-binding</keyword>
<dbReference type="PANTHER" id="PTHR23155:SF1185">
    <property type="entry name" value="DISEASE RESISTANCE RPP8-LIKE PROTEIN 3-RELATED"/>
    <property type="match status" value="1"/>
</dbReference>
<dbReference type="SUPFAM" id="SSF52058">
    <property type="entry name" value="L domain-like"/>
    <property type="match status" value="1"/>
</dbReference>
<reference evidence="10 11" key="1">
    <citation type="submission" date="2019-09" db="EMBL/GenBank/DDBJ databases">
        <title>A chromosome-level genome assembly of the Chinese tupelo Nyssa sinensis.</title>
        <authorList>
            <person name="Yang X."/>
            <person name="Kang M."/>
            <person name="Yang Y."/>
            <person name="Xiong H."/>
            <person name="Wang M."/>
            <person name="Zhang Z."/>
            <person name="Wang Z."/>
            <person name="Wu H."/>
            <person name="Ma T."/>
            <person name="Liu J."/>
            <person name="Xi Z."/>
        </authorList>
    </citation>
    <scope>NUCLEOTIDE SEQUENCE [LARGE SCALE GENOMIC DNA]</scope>
    <source>
        <strain evidence="10">J267</strain>
        <tissue evidence="10">Leaf</tissue>
    </source>
</reference>
<dbReference type="PANTHER" id="PTHR23155">
    <property type="entry name" value="DISEASE RESISTANCE PROTEIN RP"/>
    <property type="match status" value="1"/>
</dbReference>
<feature type="domain" description="Disease resistance protein winged helix" evidence="8">
    <location>
        <begin position="392"/>
        <end position="466"/>
    </location>
</feature>
<dbReference type="CDD" id="cd14798">
    <property type="entry name" value="RX-CC_like"/>
    <property type="match status" value="1"/>
</dbReference>
<keyword evidence="11" id="KW-1185">Reference proteome</keyword>